<organism evidence="1 2">
    <name type="scientific">Symbiodinium natans</name>
    <dbReference type="NCBI Taxonomy" id="878477"/>
    <lineage>
        <taxon>Eukaryota</taxon>
        <taxon>Sar</taxon>
        <taxon>Alveolata</taxon>
        <taxon>Dinophyceae</taxon>
        <taxon>Suessiales</taxon>
        <taxon>Symbiodiniaceae</taxon>
        <taxon>Symbiodinium</taxon>
    </lineage>
</organism>
<dbReference type="Proteomes" id="UP000604046">
    <property type="component" value="Unassembled WGS sequence"/>
</dbReference>
<dbReference type="OrthoDB" id="10449991at2759"/>
<evidence type="ECO:0000313" key="2">
    <source>
        <dbReference type="Proteomes" id="UP000604046"/>
    </source>
</evidence>
<proteinExistence type="predicted"/>
<dbReference type="AlphaFoldDB" id="A0A812TE83"/>
<reference evidence="1" key="1">
    <citation type="submission" date="2021-02" db="EMBL/GenBank/DDBJ databases">
        <authorList>
            <person name="Dougan E. K."/>
            <person name="Rhodes N."/>
            <person name="Thang M."/>
            <person name="Chan C."/>
        </authorList>
    </citation>
    <scope>NUCLEOTIDE SEQUENCE</scope>
</reference>
<sequence>MARTCNRRGCGRQVSHARFRLGLYTCAVHGRMLALGRPTSRTPLRHICSHARCSCRLSNERRELGVKTCWRHGGPIPGRVSTALARRLAVLEDFAGHLTDPAPPSLHVAPWGPLPRDRPELEQLLNVLVLRRTGLSSSVLGWLTEWQPERLLNLLCKHAMRGWTQLPLPHCAAHRNAFSKAAVAKDKAAIHTQLSAAIIDPIGALWKKRELVMQLVNGPTWFPILVLIAGTYGHGYFWASVIAFDLRTQRIATAFPRDRMTFCGFGPGGLRGLNRVLRRPPYAPIEPAVALAWAHYLSAAVRWPIPKPEAYLVQWFLCEYSQAPAALDFAG</sequence>
<evidence type="ECO:0000313" key="1">
    <source>
        <dbReference type="EMBL" id="CAE7529050.1"/>
    </source>
</evidence>
<gene>
    <name evidence="1" type="ORF">SNAT2548_LOCUS29628</name>
</gene>
<accession>A0A812TE83</accession>
<keyword evidence="2" id="KW-1185">Reference proteome</keyword>
<comment type="caution">
    <text evidence="1">The sequence shown here is derived from an EMBL/GenBank/DDBJ whole genome shotgun (WGS) entry which is preliminary data.</text>
</comment>
<protein>
    <submittedName>
        <fullName evidence="1">Uncharacterized protein</fullName>
    </submittedName>
</protein>
<name>A0A812TE83_9DINO</name>
<dbReference type="EMBL" id="CAJNDS010002568">
    <property type="protein sequence ID" value="CAE7529050.1"/>
    <property type="molecule type" value="Genomic_DNA"/>
</dbReference>